<evidence type="ECO:0000256" key="1">
    <source>
        <dbReference type="SAM" id="MobiDB-lite"/>
    </source>
</evidence>
<feature type="compositionally biased region" description="Basic residues" evidence="1">
    <location>
        <begin position="28"/>
        <end position="37"/>
    </location>
</feature>
<keyword evidence="3" id="KW-1185">Reference proteome</keyword>
<dbReference type="Proteomes" id="UP000000305">
    <property type="component" value="Unassembled WGS sequence"/>
</dbReference>
<sequence>MCRPYDPGDDYGKTSRYEEKDVSSCAAAKKKKKKKKKEREMDSSFLFSTF</sequence>
<evidence type="ECO:0000313" key="3">
    <source>
        <dbReference type="Proteomes" id="UP000000305"/>
    </source>
</evidence>
<protein>
    <submittedName>
        <fullName evidence="2">Uncharacterized protein</fullName>
    </submittedName>
</protein>
<evidence type="ECO:0000313" key="2">
    <source>
        <dbReference type="EMBL" id="EFX89019.1"/>
    </source>
</evidence>
<gene>
    <name evidence="2" type="ORF">DAPPUDRAFT_233861</name>
</gene>
<dbReference type="EMBL" id="GL732525">
    <property type="protein sequence ID" value="EFX89019.1"/>
    <property type="molecule type" value="Genomic_DNA"/>
</dbReference>
<dbReference type="KEGG" id="dpx:DAPPUDRAFT_233861"/>
<organism evidence="2 3">
    <name type="scientific">Daphnia pulex</name>
    <name type="common">Water flea</name>
    <dbReference type="NCBI Taxonomy" id="6669"/>
    <lineage>
        <taxon>Eukaryota</taxon>
        <taxon>Metazoa</taxon>
        <taxon>Ecdysozoa</taxon>
        <taxon>Arthropoda</taxon>
        <taxon>Crustacea</taxon>
        <taxon>Branchiopoda</taxon>
        <taxon>Diplostraca</taxon>
        <taxon>Cladocera</taxon>
        <taxon>Anomopoda</taxon>
        <taxon>Daphniidae</taxon>
        <taxon>Daphnia</taxon>
    </lineage>
</organism>
<dbReference type="HOGENOM" id="CLU_3126465_0_0_1"/>
<dbReference type="InParanoid" id="E9FVY4"/>
<accession>E9FVY4</accession>
<name>E9FVY4_DAPPU</name>
<proteinExistence type="predicted"/>
<reference evidence="2 3" key="1">
    <citation type="journal article" date="2011" name="Science">
        <title>The ecoresponsive genome of Daphnia pulex.</title>
        <authorList>
            <person name="Colbourne J.K."/>
            <person name="Pfrender M.E."/>
            <person name="Gilbert D."/>
            <person name="Thomas W.K."/>
            <person name="Tucker A."/>
            <person name="Oakley T.H."/>
            <person name="Tokishita S."/>
            <person name="Aerts A."/>
            <person name="Arnold G.J."/>
            <person name="Basu M.K."/>
            <person name="Bauer D.J."/>
            <person name="Caceres C.E."/>
            <person name="Carmel L."/>
            <person name="Casola C."/>
            <person name="Choi J.H."/>
            <person name="Detter J.C."/>
            <person name="Dong Q."/>
            <person name="Dusheyko S."/>
            <person name="Eads B.D."/>
            <person name="Frohlich T."/>
            <person name="Geiler-Samerotte K.A."/>
            <person name="Gerlach D."/>
            <person name="Hatcher P."/>
            <person name="Jogdeo S."/>
            <person name="Krijgsveld J."/>
            <person name="Kriventseva E.V."/>
            <person name="Kultz D."/>
            <person name="Laforsch C."/>
            <person name="Lindquist E."/>
            <person name="Lopez J."/>
            <person name="Manak J.R."/>
            <person name="Muller J."/>
            <person name="Pangilinan J."/>
            <person name="Patwardhan R.P."/>
            <person name="Pitluck S."/>
            <person name="Pritham E.J."/>
            <person name="Rechtsteiner A."/>
            <person name="Rho M."/>
            <person name="Rogozin I.B."/>
            <person name="Sakarya O."/>
            <person name="Salamov A."/>
            <person name="Schaack S."/>
            <person name="Shapiro H."/>
            <person name="Shiga Y."/>
            <person name="Skalitzky C."/>
            <person name="Smith Z."/>
            <person name="Souvorov A."/>
            <person name="Sung W."/>
            <person name="Tang Z."/>
            <person name="Tsuchiya D."/>
            <person name="Tu H."/>
            <person name="Vos H."/>
            <person name="Wang M."/>
            <person name="Wolf Y.I."/>
            <person name="Yamagata H."/>
            <person name="Yamada T."/>
            <person name="Ye Y."/>
            <person name="Shaw J.R."/>
            <person name="Andrews J."/>
            <person name="Crease T.J."/>
            <person name="Tang H."/>
            <person name="Lucas S.M."/>
            <person name="Robertson H.M."/>
            <person name="Bork P."/>
            <person name="Koonin E.V."/>
            <person name="Zdobnov E.M."/>
            <person name="Grigoriev I.V."/>
            <person name="Lynch M."/>
            <person name="Boore J.L."/>
        </authorList>
    </citation>
    <scope>NUCLEOTIDE SEQUENCE [LARGE SCALE GENOMIC DNA]</scope>
</reference>
<dbReference type="AlphaFoldDB" id="E9FVY4"/>
<feature type="region of interest" description="Disordered" evidence="1">
    <location>
        <begin position="28"/>
        <end position="50"/>
    </location>
</feature>